<keyword evidence="1" id="KW-0472">Membrane</keyword>
<dbReference type="EMBL" id="JBHSBI010000027">
    <property type="protein sequence ID" value="MFC4013397.1"/>
    <property type="molecule type" value="Genomic_DNA"/>
</dbReference>
<evidence type="ECO:0000313" key="2">
    <source>
        <dbReference type="EMBL" id="MFC4013397.1"/>
    </source>
</evidence>
<reference evidence="3" key="1">
    <citation type="journal article" date="2019" name="Int. J. Syst. Evol. Microbiol.">
        <title>The Global Catalogue of Microorganisms (GCM) 10K type strain sequencing project: providing services to taxonomists for standard genome sequencing and annotation.</title>
        <authorList>
            <consortium name="The Broad Institute Genomics Platform"/>
            <consortium name="The Broad Institute Genome Sequencing Center for Infectious Disease"/>
            <person name="Wu L."/>
            <person name="Ma J."/>
        </authorList>
    </citation>
    <scope>NUCLEOTIDE SEQUENCE [LARGE SCALE GENOMIC DNA]</scope>
    <source>
        <strain evidence="3">TBRC 1276</strain>
    </source>
</reference>
<accession>A0ABV8GHH7</accession>
<keyword evidence="1" id="KW-0812">Transmembrane</keyword>
<evidence type="ECO:0000313" key="3">
    <source>
        <dbReference type="Proteomes" id="UP001595851"/>
    </source>
</evidence>
<proteinExistence type="predicted"/>
<keyword evidence="3" id="KW-1185">Reference proteome</keyword>
<name>A0ABV8GHH7_9ACTN</name>
<organism evidence="2 3">
    <name type="scientific">Nonomuraea purpurea</name>
    <dbReference type="NCBI Taxonomy" id="1849276"/>
    <lineage>
        <taxon>Bacteria</taxon>
        <taxon>Bacillati</taxon>
        <taxon>Actinomycetota</taxon>
        <taxon>Actinomycetes</taxon>
        <taxon>Streptosporangiales</taxon>
        <taxon>Streptosporangiaceae</taxon>
        <taxon>Nonomuraea</taxon>
    </lineage>
</organism>
<feature type="transmembrane region" description="Helical" evidence="1">
    <location>
        <begin position="45"/>
        <end position="62"/>
    </location>
</feature>
<dbReference type="RefSeq" id="WP_379533265.1">
    <property type="nucleotide sequence ID" value="NZ_JBHSBI010000027.1"/>
</dbReference>
<evidence type="ECO:0000256" key="1">
    <source>
        <dbReference type="SAM" id="Phobius"/>
    </source>
</evidence>
<feature type="transmembrane region" description="Helical" evidence="1">
    <location>
        <begin position="20"/>
        <end position="39"/>
    </location>
</feature>
<dbReference type="Proteomes" id="UP001595851">
    <property type="component" value="Unassembled WGS sequence"/>
</dbReference>
<comment type="caution">
    <text evidence="2">The sequence shown here is derived from an EMBL/GenBank/DDBJ whole genome shotgun (WGS) entry which is preliminary data.</text>
</comment>
<protein>
    <submittedName>
        <fullName evidence="2">Uncharacterized protein</fullName>
    </submittedName>
</protein>
<keyword evidence="1" id="KW-1133">Transmembrane helix</keyword>
<gene>
    <name evidence="2" type="ORF">ACFOY2_39650</name>
</gene>
<sequence>MHNGRKLCKKKRGCRKIVILSPWGTLMVVLVIILVFYAPAASERITAIATLIAAITAAQFYLPRQAT</sequence>